<dbReference type="PANTHER" id="PTHR21060">
    <property type="entry name" value="ACETATE KINASE"/>
    <property type="match status" value="1"/>
</dbReference>
<dbReference type="RefSeq" id="WP_124079253.1">
    <property type="nucleotide sequence ID" value="NZ_UWPJ01000015.1"/>
</dbReference>
<evidence type="ECO:0000256" key="8">
    <source>
        <dbReference type="ARBA" id="ARBA00022842"/>
    </source>
</evidence>
<keyword evidence="5 9" id="KW-0547">Nucleotide-binding</keyword>
<gene>
    <name evidence="11" type="primary">pduW</name>
    <name evidence="9" type="synonym">ackA</name>
    <name evidence="11" type="ORF">PIGHUM_01813</name>
</gene>
<feature type="binding site" evidence="9">
    <location>
        <position position="108"/>
    </location>
    <ligand>
        <name>substrate</name>
    </ligand>
</feature>
<feature type="site" description="Transition state stabilizer" evidence="9">
    <location>
        <position position="196"/>
    </location>
</feature>
<keyword evidence="12" id="KW-1185">Reference proteome</keyword>
<comment type="caution">
    <text evidence="9">Lacks conserved residue(s) required for the propagation of feature annotation.</text>
</comment>
<comment type="cofactor">
    <cofactor evidence="9">
        <name>Mg(2+)</name>
        <dbReference type="ChEBI" id="CHEBI:18420"/>
    </cofactor>
    <cofactor evidence="9">
        <name>Mn(2+)</name>
        <dbReference type="ChEBI" id="CHEBI:29035"/>
    </cofactor>
    <text evidence="9">Mg(2+). Can also accept Mn(2+).</text>
</comment>
<dbReference type="Gene3D" id="3.30.420.40">
    <property type="match status" value="2"/>
</dbReference>
<evidence type="ECO:0000256" key="9">
    <source>
        <dbReference type="HAMAP-Rule" id="MF_00020"/>
    </source>
</evidence>
<comment type="subunit">
    <text evidence="9">Homodimer.</text>
</comment>
<comment type="pathway">
    <text evidence="9">Metabolic intermediate biosynthesis; acetyl-CoA biosynthesis; acetyl-CoA from acetate: step 1/2.</text>
</comment>
<evidence type="ECO:0000256" key="4">
    <source>
        <dbReference type="ARBA" id="ARBA00022723"/>
    </source>
</evidence>
<keyword evidence="7 9" id="KW-0067">ATP-binding</keyword>
<feature type="binding site" evidence="9">
    <location>
        <position position="26"/>
    </location>
    <ligand>
        <name>Mg(2+)</name>
        <dbReference type="ChEBI" id="CHEBI:18420"/>
    </ligand>
</feature>
<reference evidence="11 12" key="1">
    <citation type="submission" date="2018-10" db="EMBL/GenBank/DDBJ databases">
        <authorList>
            <person name="Criscuolo A."/>
        </authorList>
    </citation>
    <scope>NUCLEOTIDE SEQUENCE [LARGE SCALE GENOMIC DNA]</scope>
    <source>
        <strain evidence="11">DnA1</strain>
    </source>
</reference>
<feature type="binding site" evidence="9">
    <location>
        <begin position="223"/>
        <end position="227"/>
    </location>
    <ligand>
        <name>ATP</name>
        <dbReference type="ChEBI" id="CHEBI:30616"/>
    </ligand>
</feature>
<dbReference type="GO" id="GO:0006083">
    <property type="term" value="P:acetate metabolic process"/>
    <property type="evidence" value="ECO:0007669"/>
    <property type="project" value="TreeGrafter"/>
</dbReference>
<feature type="binding site" evidence="9">
    <location>
        <position position="400"/>
    </location>
    <ligand>
        <name>Mg(2+)</name>
        <dbReference type="ChEBI" id="CHEBI:18420"/>
    </ligand>
</feature>
<dbReference type="NCBIfam" id="TIGR00016">
    <property type="entry name" value="ackA"/>
    <property type="match status" value="1"/>
</dbReference>
<dbReference type="EC" id="2.7.2.1" evidence="9"/>
<dbReference type="PROSITE" id="PS01075">
    <property type="entry name" value="ACETATE_KINASE_1"/>
    <property type="match status" value="1"/>
</dbReference>
<dbReference type="InterPro" id="IPR023865">
    <property type="entry name" value="Aliphatic_acid_kinase_CS"/>
</dbReference>
<comment type="subcellular location">
    <subcellularLocation>
        <location evidence="9">Cytoplasm</location>
    </subcellularLocation>
</comment>
<evidence type="ECO:0000256" key="10">
    <source>
        <dbReference type="RuleBase" id="RU003835"/>
    </source>
</evidence>
<evidence type="ECO:0000256" key="6">
    <source>
        <dbReference type="ARBA" id="ARBA00022777"/>
    </source>
</evidence>
<dbReference type="EMBL" id="UWPJ01000015">
    <property type="protein sequence ID" value="VCU69748.1"/>
    <property type="molecule type" value="Genomic_DNA"/>
</dbReference>
<protein>
    <recommendedName>
        <fullName evidence="9">Acetate kinase</fullName>
        <ecNumber evidence="9">2.7.2.1</ecNumber>
    </recommendedName>
    <alternativeName>
        <fullName evidence="9">Acetokinase</fullName>
    </alternativeName>
</protein>
<organism evidence="11 12">
    <name type="scientific">Pigmentiphaga humi</name>
    <dbReference type="NCBI Taxonomy" id="2478468"/>
    <lineage>
        <taxon>Bacteria</taxon>
        <taxon>Pseudomonadati</taxon>
        <taxon>Pseudomonadota</taxon>
        <taxon>Betaproteobacteria</taxon>
        <taxon>Burkholderiales</taxon>
        <taxon>Alcaligenaceae</taxon>
        <taxon>Pigmentiphaga</taxon>
    </lineage>
</organism>
<dbReference type="GO" id="GO:0005829">
    <property type="term" value="C:cytosol"/>
    <property type="evidence" value="ECO:0007669"/>
    <property type="project" value="TreeGrafter"/>
</dbReference>
<dbReference type="Proteomes" id="UP000277294">
    <property type="component" value="Unassembled WGS sequence"/>
</dbReference>
<dbReference type="PANTHER" id="PTHR21060:SF21">
    <property type="entry name" value="ACETATE KINASE"/>
    <property type="match status" value="1"/>
</dbReference>
<dbReference type="PIRSF" id="PIRSF000722">
    <property type="entry name" value="Acetate_prop_kin"/>
    <property type="match status" value="1"/>
</dbReference>
<feature type="binding site" evidence="9">
    <location>
        <position position="33"/>
    </location>
    <ligand>
        <name>ATP</name>
        <dbReference type="ChEBI" id="CHEBI:30616"/>
    </ligand>
</feature>
<feature type="site" description="Transition state stabilizer" evidence="9">
    <location>
        <position position="256"/>
    </location>
</feature>
<evidence type="ECO:0000313" key="12">
    <source>
        <dbReference type="Proteomes" id="UP000277294"/>
    </source>
</evidence>
<dbReference type="HAMAP" id="MF_00020">
    <property type="entry name" value="Acetate_kinase"/>
    <property type="match status" value="1"/>
</dbReference>
<dbReference type="PRINTS" id="PR00471">
    <property type="entry name" value="ACETATEKNASE"/>
</dbReference>
<sequence>MNPANALSPATADRYPSQGDLVLVLNCGSSSIKFALFDAGQDPLPRQPVWNGKVQGIGRAGASFGETGAEPVPLALDEARPYHSALAHIRERVTARLAGRRLRAVAHRIVHGGSKYFAPVPVDAEVLADLRSYIPLAPLHQPFALEAVDVLLDVQPDLPQVACFDTAFHHTLPKVEQMLPLPYAAWERGLRRYGFHGLSYDYLSVALPERHGTLAQGRVIAAHLGSGASLCGMLEGRSVATTMGFSALDGLMMGTRTGALDPGAVIYLMEIEKLSLEEVGRVLYHESGLLGVSGLSADPPVLLEAEARQGEAGERARAALALYVRRIVREIGALVAVLGGLDLLVFTAGVGEHGVEIRRRVCADLAFLGIALDDQANTRHAPLISRPGSRVAVGVEPTNEEWIAARHALALVPGAAPA</sequence>
<feature type="active site" description="Proton donor/acceptor" evidence="9">
    <location>
        <position position="165"/>
    </location>
</feature>
<dbReference type="GO" id="GO:0000287">
    <property type="term" value="F:magnesium ion binding"/>
    <property type="evidence" value="ECO:0007669"/>
    <property type="project" value="UniProtKB-UniRule"/>
</dbReference>
<keyword evidence="4 9" id="KW-0479">Metal-binding</keyword>
<evidence type="ECO:0000256" key="2">
    <source>
        <dbReference type="ARBA" id="ARBA00022490"/>
    </source>
</evidence>
<dbReference type="GO" id="GO:0008776">
    <property type="term" value="F:acetate kinase activity"/>
    <property type="evidence" value="ECO:0007669"/>
    <property type="project" value="UniProtKB-UniRule"/>
</dbReference>
<dbReference type="SUPFAM" id="SSF53067">
    <property type="entry name" value="Actin-like ATPase domain"/>
    <property type="match status" value="2"/>
</dbReference>
<accession>A0A3P4B278</accession>
<keyword evidence="3 9" id="KW-0808">Transferase</keyword>
<keyword evidence="8 9" id="KW-0460">Magnesium</keyword>
<dbReference type="AlphaFoldDB" id="A0A3P4B278"/>
<keyword evidence="2 9" id="KW-0963">Cytoplasm</keyword>
<name>A0A3P4B278_9BURK</name>
<comment type="similarity">
    <text evidence="1 9 10">Belongs to the acetokinase family.</text>
</comment>
<evidence type="ECO:0000256" key="3">
    <source>
        <dbReference type="ARBA" id="ARBA00022679"/>
    </source>
</evidence>
<evidence type="ECO:0000313" key="11">
    <source>
        <dbReference type="EMBL" id="VCU69748.1"/>
    </source>
</evidence>
<evidence type="ECO:0000256" key="5">
    <source>
        <dbReference type="ARBA" id="ARBA00022741"/>
    </source>
</evidence>
<comment type="function">
    <text evidence="9">Catalyzes the formation of acetyl phosphate from acetate and ATP. Can also catalyze the reverse reaction.</text>
</comment>
<evidence type="ECO:0000256" key="7">
    <source>
        <dbReference type="ARBA" id="ARBA00022840"/>
    </source>
</evidence>
<proteinExistence type="inferred from homology"/>
<dbReference type="InterPro" id="IPR004372">
    <property type="entry name" value="Ac/propionate_kinase"/>
</dbReference>
<dbReference type="OrthoDB" id="9802453at2"/>
<dbReference type="GO" id="GO:0006085">
    <property type="term" value="P:acetyl-CoA biosynthetic process"/>
    <property type="evidence" value="ECO:0007669"/>
    <property type="project" value="UniProtKB-UniRule"/>
</dbReference>
<feature type="binding site" evidence="9">
    <location>
        <begin position="349"/>
        <end position="353"/>
    </location>
    <ligand>
        <name>ATP</name>
        <dbReference type="ChEBI" id="CHEBI:30616"/>
    </ligand>
</feature>
<comment type="catalytic activity">
    <reaction evidence="9">
        <text>acetate + ATP = acetyl phosphate + ADP</text>
        <dbReference type="Rhea" id="RHEA:11352"/>
        <dbReference type="ChEBI" id="CHEBI:22191"/>
        <dbReference type="ChEBI" id="CHEBI:30089"/>
        <dbReference type="ChEBI" id="CHEBI:30616"/>
        <dbReference type="ChEBI" id="CHEBI:456216"/>
        <dbReference type="EC" id="2.7.2.1"/>
    </reaction>
</comment>
<dbReference type="UniPathway" id="UPA00340">
    <property type="reaction ID" value="UER00458"/>
</dbReference>
<dbReference type="Pfam" id="PF00871">
    <property type="entry name" value="Acetate_kinase"/>
    <property type="match status" value="1"/>
</dbReference>
<dbReference type="GO" id="GO:0005524">
    <property type="term" value="F:ATP binding"/>
    <property type="evidence" value="ECO:0007669"/>
    <property type="project" value="UniProtKB-KW"/>
</dbReference>
<keyword evidence="6 9" id="KW-0418">Kinase</keyword>
<dbReference type="InterPro" id="IPR043129">
    <property type="entry name" value="ATPase_NBD"/>
</dbReference>
<dbReference type="InterPro" id="IPR000890">
    <property type="entry name" value="Aliphatic_acid_kin_short-chain"/>
</dbReference>
<evidence type="ECO:0000256" key="1">
    <source>
        <dbReference type="ARBA" id="ARBA00008748"/>
    </source>
</evidence>